<evidence type="ECO:0000256" key="7">
    <source>
        <dbReference type="ARBA" id="ARBA00023136"/>
    </source>
</evidence>
<keyword evidence="7 9" id="KW-0472">Membrane</keyword>
<dbReference type="RefSeq" id="WP_026420505.1">
    <property type="nucleotide sequence ID" value="NZ_AUBJ02000001.1"/>
</dbReference>
<evidence type="ECO:0000256" key="9">
    <source>
        <dbReference type="SAM" id="Phobius"/>
    </source>
</evidence>
<gene>
    <name evidence="10" type="ORF">G443_001385</name>
</gene>
<protein>
    <recommendedName>
        <fullName evidence="8">Autoinducer 2 import system permease protein LsrD</fullName>
    </recommendedName>
</protein>
<evidence type="ECO:0000256" key="4">
    <source>
        <dbReference type="ARBA" id="ARBA00022519"/>
    </source>
</evidence>
<evidence type="ECO:0000256" key="5">
    <source>
        <dbReference type="ARBA" id="ARBA00022692"/>
    </source>
</evidence>
<evidence type="ECO:0000313" key="10">
    <source>
        <dbReference type="EMBL" id="MCP2331115.1"/>
    </source>
</evidence>
<keyword evidence="6 9" id="KW-1133">Transmembrane helix</keyword>
<evidence type="ECO:0000256" key="8">
    <source>
        <dbReference type="ARBA" id="ARBA00039381"/>
    </source>
</evidence>
<comment type="caution">
    <text evidence="10">The sequence shown here is derived from an EMBL/GenBank/DDBJ whole genome shotgun (WGS) entry which is preliminary data.</text>
</comment>
<dbReference type="PANTHER" id="PTHR32196:SF71">
    <property type="entry name" value="AUTOINDUCER 2 IMPORT SYSTEM PERMEASE PROTEIN LSRD"/>
    <property type="match status" value="1"/>
</dbReference>
<feature type="transmembrane region" description="Helical" evidence="9">
    <location>
        <begin position="25"/>
        <end position="43"/>
    </location>
</feature>
<evidence type="ECO:0000256" key="6">
    <source>
        <dbReference type="ARBA" id="ARBA00022989"/>
    </source>
</evidence>
<feature type="transmembrane region" description="Helical" evidence="9">
    <location>
        <begin position="257"/>
        <end position="274"/>
    </location>
</feature>
<feature type="transmembrane region" description="Helical" evidence="9">
    <location>
        <begin position="130"/>
        <end position="153"/>
    </location>
</feature>
<feature type="transmembrane region" description="Helical" evidence="9">
    <location>
        <begin position="281"/>
        <end position="303"/>
    </location>
</feature>
<evidence type="ECO:0000256" key="1">
    <source>
        <dbReference type="ARBA" id="ARBA00004651"/>
    </source>
</evidence>
<feature type="transmembrane region" description="Helical" evidence="9">
    <location>
        <begin position="179"/>
        <end position="198"/>
    </location>
</feature>
<reference evidence="10 11" key="2">
    <citation type="submission" date="2022-06" db="EMBL/GenBank/DDBJ databases">
        <title>Genomic Encyclopedia of Type Strains, Phase I: the one thousand microbial genomes (KMG-I) project.</title>
        <authorList>
            <person name="Kyrpides N."/>
        </authorList>
    </citation>
    <scope>NUCLEOTIDE SEQUENCE [LARGE SCALE GENOMIC DNA]</scope>
    <source>
        <strain evidence="10 11">DSM 43889</strain>
    </source>
</reference>
<keyword evidence="3" id="KW-1003">Cell membrane</keyword>
<evidence type="ECO:0000256" key="3">
    <source>
        <dbReference type="ARBA" id="ARBA00022475"/>
    </source>
</evidence>
<dbReference type="InterPro" id="IPR001851">
    <property type="entry name" value="ABC_transp_permease"/>
</dbReference>
<organism evidence="10 11">
    <name type="scientific">Actinoalloteichus caeruleus DSM 43889</name>
    <dbReference type="NCBI Taxonomy" id="1120930"/>
    <lineage>
        <taxon>Bacteria</taxon>
        <taxon>Bacillati</taxon>
        <taxon>Actinomycetota</taxon>
        <taxon>Actinomycetes</taxon>
        <taxon>Pseudonocardiales</taxon>
        <taxon>Pseudonocardiaceae</taxon>
        <taxon>Actinoalloteichus</taxon>
        <taxon>Actinoalloteichus cyanogriseus</taxon>
    </lineage>
</organism>
<keyword evidence="11" id="KW-1185">Reference proteome</keyword>
<feature type="transmembrane region" description="Helical" evidence="9">
    <location>
        <begin position="309"/>
        <end position="327"/>
    </location>
</feature>
<feature type="transmembrane region" description="Helical" evidence="9">
    <location>
        <begin position="63"/>
        <end position="92"/>
    </location>
</feature>
<name>A0ABT1JF42_ACTCY</name>
<keyword evidence="2" id="KW-0813">Transport</keyword>
<evidence type="ECO:0000313" key="11">
    <source>
        <dbReference type="Proteomes" id="UP000791080"/>
    </source>
</evidence>
<keyword evidence="5 9" id="KW-0812">Transmembrane</keyword>
<feature type="transmembrane region" description="Helical" evidence="9">
    <location>
        <begin position="228"/>
        <end position="251"/>
    </location>
</feature>
<feature type="transmembrane region" description="Helical" evidence="9">
    <location>
        <begin position="104"/>
        <end position="123"/>
    </location>
</feature>
<proteinExistence type="predicted"/>
<dbReference type="PANTHER" id="PTHR32196">
    <property type="entry name" value="ABC TRANSPORTER PERMEASE PROTEIN YPHD-RELATED-RELATED"/>
    <property type="match status" value="1"/>
</dbReference>
<dbReference type="CDD" id="cd06579">
    <property type="entry name" value="TM_PBP1_transp_AraH_like"/>
    <property type="match status" value="1"/>
</dbReference>
<evidence type="ECO:0000256" key="2">
    <source>
        <dbReference type="ARBA" id="ARBA00022448"/>
    </source>
</evidence>
<dbReference type="Pfam" id="PF02653">
    <property type="entry name" value="BPD_transp_2"/>
    <property type="match status" value="1"/>
</dbReference>
<dbReference type="EMBL" id="AUBJ02000001">
    <property type="protein sequence ID" value="MCP2331115.1"/>
    <property type="molecule type" value="Genomic_DNA"/>
</dbReference>
<comment type="subcellular location">
    <subcellularLocation>
        <location evidence="1">Cell membrane</location>
        <topology evidence="1">Multi-pass membrane protein</topology>
    </subcellularLocation>
</comment>
<keyword evidence="4" id="KW-0997">Cell inner membrane</keyword>
<dbReference type="Proteomes" id="UP000791080">
    <property type="component" value="Unassembled WGS sequence"/>
</dbReference>
<accession>A0ABT1JF42</accession>
<reference evidence="10 11" key="1">
    <citation type="submission" date="2013-07" db="EMBL/GenBank/DDBJ databases">
        <authorList>
            <consortium name="DOE Joint Genome Institute"/>
            <person name="Reeve W."/>
            <person name="Huntemann M."/>
            <person name="Han J."/>
            <person name="Chen A."/>
            <person name="Kyrpides N."/>
            <person name="Mavromatis K."/>
            <person name="Markowitz V."/>
            <person name="Palaniappan K."/>
            <person name="Ivanova N."/>
            <person name="Schaumberg A."/>
            <person name="Pati A."/>
            <person name="Liolios K."/>
            <person name="Nordberg H.P."/>
            <person name="Cantor M.N."/>
            <person name="Hua S.X."/>
            <person name="Woyke T."/>
        </authorList>
    </citation>
    <scope>NUCLEOTIDE SEQUENCE [LARGE SCALE GENOMIC DNA]</scope>
    <source>
        <strain evidence="10 11">DSM 43889</strain>
    </source>
</reference>
<sequence length="342" mass="34591">MTGTEPASGAAHLRWRPAPLAGLRAVAPVLVLLVALLVALAVVDPGFFDPERLLAFLRRSAPLVILAAGQYLVIVSGGFDLSVGAVVTAGVVVAAELFNLAPGLPWLVVVAVLLLGGLLVGVVNGIVSTVFAVPSFIATLGMMLVLQGAVFFWTQGAPRGYLPEDYRMLGRSAVPGAEWLPWAVVVLAVVGVAAVLFMRSDTGRTLVATGDNDVAAGLAGVRVARLRILAFALSGVAAAVAAILVGGFTGVSAQAGSGYEFQAITAVVLGGVALGGGRGSVVAAMAGAFSLQALFTLLTLLGVSGALESAVQGVIVITAVAVGGISWSRRATRTHQPVRESV</sequence>